<accession>A0A3B0C740</accession>
<feature type="transmembrane region" description="Helical" evidence="3">
    <location>
        <begin position="13"/>
        <end position="36"/>
    </location>
</feature>
<dbReference type="InterPro" id="IPR050288">
    <property type="entry name" value="Cellulose_deg_GH3"/>
</dbReference>
<dbReference type="GO" id="GO:0008422">
    <property type="term" value="F:beta-glucosidase activity"/>
    <property type="evidence" value="ECO:0007669"/>
    <property type="project" value="TreeGrafter"/>
</dbReference>
<dbReference type="Pfam" id="PF01915">
    <property type="entry name" value="Glyco_hydro_3_C"/>
    <property type="match status" value="1"/>
</dbReference>
<dbReference type="InterPro" id="IPR017853">
    <property type="entry name" value="GH"/>
</dbReference>
<dbReference type="OrthoDB" id="9805821at2"/>
<dbReference type="InterPro" id="IPR002772">
    <property type="entry name" value="Glyco_hydro_3_C"/>
</dbReference>
<dbReference type="InterPro" id="IPR013783">
    <property type="entry name" value="Ig-like_fold"/>
</dbReference>
<keyword evidence="6" id="KW-1185">Reference proteome</keyword>
<evidence type="ECO:0000256" key="1">
    <source>
        <dbReference type="ARBA" id="ARBA00005336"/>
    </source>
</evidence>
<dbReference type="Gene3D" id="3.40.50.1700">
    <property type="entry name" value="Glycoside hydrolase family 3 C-terminal domain"/>
    <property type="match status" value="1"/>
</dbReference>
<dbReference type="PANTHER" id="PTHR42715:SF3">
    <property type="entry name" value="BETA-GLUCOSIDASE B-RELATED"/>
    <property type="match status" value="1"/>
</dbReference>
<name>A0A3B0C740_9FLAO</name>
<dbReference type="GO" id="GO:0009251">
    <property type="term" value="P:glucan catabolic process"/>
    <property type="evidence" value="ECO:0007669"/>
    <property type="project" value="TreeGrafter"/>
</dbReference>
<dbReference type="Proteomes" id="UP000276603">
    <property type="component" value="Unassembled WGS sequence"/>
</dbReference>
<protein>
    <submittedName>
        <fullName evidence="5">Glycosyl hydrolase</fullName>
    </submittedName>
</protein>
<reference evidence="5 6" key="1">
    <citation type="submission" date="2018-10" db="EMBL/GenBank/DDBJ databases">
        <title>Ulvibacterium marinum gen. nov., sp. nov., a novel marine bacterium of the family Flavobacteriaceae, isolated from a culture of the green alga Ulva prolifera.</title>
        <authorList>
            <person name="Zhang Z."/>
        </authorList>
    </citation>
    <scope>NUCLEOTIDE SEQUENCE [LARGE SCALE GENOMIC DNA]</scope>
    <source>
        <strain evidence="5 6">CCMM003</strain>
    </source>
</reference>
<evidence type="ECO:0000259" key="4">
    <source>
        <dbReference type="SMART" id="SM01217"/>
    </source>
</evidence>
<sequence length="756" mass="84051">MAKSKFKRIVLKLLKWFGIVVALILVILSIVVIVNLNYDKPSLYVSEENLQKEYANTDTKVMAKNLVAQMSLDEKIAQMYGEPYASGMAKLATNFLVKKRFAHIYVGENKRLGIPPWVLSDGPRGARVLGKDVKGVTTFPVGMARGASWNPDLEYRINQVIASEMRANKVNYAATPCINLLRHPGWGRAQETYGEDPWLLGEFGVAAVKGLEKHNIMACPKHFALNSIENSRWVVDVEVDERTLREVYLPHFKKTVQKGKPASIMSAYNAVNGEFCGSNKELLTHILRDDWGFEGFVTTDWLMGVYDGIKGVQAGLDVEMPFQQVYTQEVIQEGLDSGEISESDIDKIVTRSLSTRLKYALIDDQDNYPTSDIGKPSSIELAREAAEESMVLLKNEGILPFKNQEGKTIAVIGRLADLENTGDRGSSDSKPLYVETPFEGIQKHHQAQGNKVILDDGSDLERAKELAGNADEIVLVVGFTHEDEGEYIIFSREQMEEAAEAGKSLGKVTIGGDREDLSLLEQDEMLIKALHPMNDNLAVVYVGGSAIDMSTWEDDVPAILFSWYSGMEGGTALANILYGNANPSGKLPFSIAKNQKDYPPFTPYTKNFKYGYYHGYTLFDKKGTTPAYPFGFGLSYTNFTYDSLAVKTQEISMDDLLEVEVNVSNTGEVDGKEVVQLYIGFSNSTVDRPVKLLRGFKKVHLKAGETKKALLDVAAKDLAWYNPATENWEVESMTYELYIGSSSAKNDLLQSTFIVK</sequence>
<keyword evidence="3" id="KW-1133">Transmembrane helix</keyword>
<dbReference type="InterPro" id="IPR001764">
    <property type="entry name" value="Glyco_hydro_3_N"/>
</dbReference>
<dbReference type="SUPFAM" id="SSF52279">
    <property type="entry name" value="Beta-D-glucan exohydrolase, C-terminal domain"/>
    <property type="match status" value="1"/>
</dbReference>
<keyword evidence="3" id="KW-0812">Transmembrane</keyword>
<gene>
    <name evidence="5" type="ORF">D7Z94_17765</name>
</gene>
<dbReference type="InterPro" id="IPR036962">
    <property type="entry name" value="Glyco_hydro_3_N_sf"/>
</dbReference>
<dbReference type="SMART" id="SM01217">
    <property type="entry name" value="Fn3_like"/>
    <property type="match status" value="1"/>
</dbReference>
<dbReference type="InterPro" id="IPR036881">
    <property type="entry name" value="Glyco_hydro_3_C_sf"/>
</dbReference>
<keyword evidence="2 5" id="KW-0378">Hydrolase</keyword>
<comment type="caution">
    <text evidence="5">The sequence shown here is derived from an EMBL/GenBank/DDBJ whole genome shotgun (WGS) entry which is preliminary data.</text>
</comment>
<dbReference type="Pfam" id="PF00933">
    <property type="entry name" value="Glyco_hydro_3"/>
    <property type="match status" value="1"/>
</dbReference>
<comment type="similarity">
    <text evidence="1">Belongs to the glycosyl hydrolase 3 family.</text>
</comment>
<feature type="domain" description="Fibronectin type III-like" evidence="4">
    <location>
        <begin position="673"/>
        <end position="743"/>
    </location>
</feature>
<organism evidence="5 6">
    <name type="scientific">Ulvibacterium marinum</name>
    <dbReference type="NCBI Taxonomy" id="2419782"/>
    <lineage>
        <taxon>Bacteria</taxon>
        <taxon>Pseudomonadati</taxon>
        <taxon>Bacteroidota</taxon>
        <taxon>Flavobacteriia</taxon>
        <taxon>Flavobacteriales</taxon>
        <taxon>Flavobacteriaceae</taxon>
        <taxon>Ulvibacterium</taxon>
    </lineage>
</organism>
<dbReference type="AlphaFoldDB" id="A0A3B0C740"/>
<dbReference type="Gene3D" id="3.20.20.300">
    <property type="entry name" value="Glycoside hydrolase, family 3, N-terminal domain"/>
    <property type="match status" value="1"/>
</dbReference>
<evidence type="ECO:0000313" key="5">
    <source>
        <dbReference type="EMBL" id="RKN80089.1"/>
    </source>
</evidence>
<dbReference type="PANTHER" id="PTHR42715">
    <property type="entry name" value="BETA-GLUCOSIDASE"/>
    <property type="match status" value="1"/>
</dbReference>
<dbReference type="InterPro" id="IPR026891">
    <property type="entry name" value="Fn3-like"/>
</dbReference>
<dbReference type="EMBL" id="RBCJ01000003">
    <property type="protein sequence ID" value="RKN80089.1"/>
    <property type="molecule type" value="Genomic_DNA"/>
</dbReference>
<proteinExistence type="inferred from homology"/>
<dbReference type="PRINTS" id="PR00133">
    <property type="entry name" value="GLHYDRLASE3"/>
</dbReference>
<dbReference type="Pfam" id="PF14310">
    <property type="entry name" value="Fn3-like"/>
    <property type="match status" value="1"/>
</dbReference>
<evidence type="ECO:0000313" key="6">
    <source>
        <dbReference type="Proteomes" id="UP000276603"/>
    </source>
</evidence>
<dbReference type="RefSeq" id="WP_120712899.1">
    <property type="nucleotide sequence ID" value="NZ_RBCJ01000003.1"/>
</dbReference>
<evidence type="ECO:0000256" key="2">
    <source>
        <dbReference type="ARBA" id="ARBA00022801"/>
    </source>
</evidence>
<dbReference type="SUPFAM" id="SSF51445">
    <property type="entry name" value="(Trans)glycosidases"/>
    <property type="match status" value="1"/>
</dbReference>
<dbReference type="Gene3D" id="2.60.40.10">
    <property type="entry name" value="Immunoglobulins"/>
    <property type="match status" value="1"/>
</dbReference>
<keyword evidence="3" id="KW-0472">Membrane</keyword>
<dbReference type="FunFam" id="2.60.40.10:FF:000495">
    <property type="entry name" value="Periplasmic beta-glucosidase"/>
    <property type="match status" value="1"/>
</dbReference>
<evidence type="ECO:0000256" key="3">
    <source>
        <dbReference type="SAM" id="Phobius"/>
    </source>
</evidence>